<dbReference type="STRING" id="1034807.FBFL15_0949"/>
<dbReference type="InterPro" id="IPR000182">
    <property type="entry name" value="GNAT_dom"/>
</dbReference>
<dbReference type="HOGENOM" id="CLU_013985_11_9_10"/>
<dbReference type="Proteomes" id="UP000009186">
    <property type="component" value="Chromosome"/>
</dbReference>
<protein>
    <submittedName>
        <fullName evidence="3">Transcriptional regulator, MarR family protein</fullName>
    </submittedName>
</protein>
<dbReference type="EMBL" id="FQ859183">
    <property type="protein sequence ID" value="CCB69049.1"/>
    <property type="molecule type" value="Genomic_DNA"/>
</dbReference>
<dbReference type="PANTHER" id="PTHR13947">
    <property type="entry name" value="GNAT FAMILY N-ACETYLTRANSFERASE"/>
    <property type="match status" value="1"/>
</dbReference>
<dbReference type="RefSeq" id="WP_014083519.1">
    <property type="nucleotide sequence ID" value="NC_016001.1"/>
</dbReference>
<dbReference type="CDD" id="cd04301">
    <property type="entry name" value="NAT_SF"/>
    <property type="match status" value="1"/>
</dbReference>
<reference evidence="3 4" key="1">
    <citation type="journal article" date="2011" name="Appl. Environ. Microbiol.">
        <title>Complete genome sequence of the fish pathogen Flavobacterium branchiophilum.</title>
        <authorList>
            <consortium name="1:IP"/>
            <consortium name="Microbial Evolutionary Genomics,F-75015 Paris"/>
            <consortium name="France 2:CNRS"/>
            <consortium name="URA2171"/>
            <consortium name="F-75015 Paris,France 3:Unite de Virologie et Immunologie Mol."/>
            <consortium name="INRA,78352 Jouy en Josas Cedex"/>
            <consortium name="France. 4:Unite de Mathemathique"/>
            <consortium name="Informatique et Genome,INRA"/>
            <consortium name="78352 Jouy en Josas Cedex"/>
            <consortium name="France. 5:CEA/Genoscope"/>
            <consortium name="Evry"/>
            <consortium name="France"/>
            <person name="Touchon M."/>
            <person name="Barbier P."/>
            <person name="Bernardet J.F."/>
            <person name="Loux V."/>
            <person name="Vacherie B."/>
            <person name="Barbe V."/>
            <person name="Rocha E.P."/>
            <person name="Duchaud E."/>
        </authorList>
    </citation>
    <scope>NUCLEOTIDE SEQUENCE [LARGE SCALE GENOMIC DNA]</scope>
    <source>
        <strain evidence="3 4">FL-15</strain>
    </source>
</reference>
<dbReference type="Pfam" id="PF00583">
    <property type="entry name" value="Acetyltransf_1"/>
    <property type="match status" value="1"/>
</dbReference>
<dbReference type="InterPro" id="IPR050769">
    <property type="entry name" value="NAT_camello-type"/>
</dbReference>
<accession>G2Z7E4</accession>
<evidence type="ECO:0000256" key="1">
    <source>
        <dbReference type="ARBA" id="ARBA00022679"/>
    </source>
</evidence>
<dbReference type="GO" id="GO:0008080">
    <property type="term" value="F:N-acetyltransferase activity"/>
    <property type="evidence" value="ECO:0007669"/>
    <property type="project" value="InterPro"/>
</dbReference>
<dbReference type="AlphaFoldDB" id="G2Z7E4"/>
<evidence type="ECO:0000313" key="4">
    <source>
        <dbReference type="Proteomes" id="UP000009186"/>
    </source>
</evidence>
<evidence type="ECO:0000259" key="2">
    <source>
        <dbReference type="PROSITE" id="PS51186"/>
    </source>
</evidence>
<sequence length="156" mass="18063">MKTNTNIKIIPYTEALKTHIKTLNYEWLNKYFRIEPKDEIVLSNPTETIINTGGYIFYAAKDEEIVGTFSLLYICQHEYELSKMAVKEGTQGLGIGQLMMTFAVDFAKQQNFKSLILYSNRSLKPAIHLYEKFGFEEIPLESGVYERADIKMMKII</sequence>
<keyword evidence="4" id="KW-1185">Reference proteome</keyword>
<dbReference type="SUPFAM" id="SSF55729">
    <property type="entry name" value="Acyl-CoA N-acyltransferases (Nat)"/>
    <property type="match status" value="1"/>
</dbReference>
<dbReference type="eggNOG" id="COG0456">
    <property type="taxonomic scope" value="Bacteria"/>
</dbReference>
<evidence type="ECO:0000313" key="3">
    <source>
        <dbReference type="EMBL" id="CCB69049.1"/>
    </source>
</evidence>
<dbReference type="PANTHER" id="PTHR13947:SF37">
    <property type="entry name" value="LD18367P"/>
    <property type="match status" value="1"/>
</dbReference>
<proteinExistence type="predicted"/>
<dbReference type="PROSITE" id="PS51186">
    <property type="entry name" value="GNAT"/>
    <property type="match status" value="1"/>
</dbReference>
<gene>
    <name evidence="3" type="ordered locus">FBFL15_0949</name>
</gene>
<name>G2Z7E4_FLABF</name>
<feature type="domain" description="N-acetyltransferase" evidence="2">
    <location>
        <begin position="7"/>
        <end position="156"/>
    </location>
</feature>
<dbReference type="Gene3D" id="3.40.630.30">
    <property type="match status" value="1"/>
</dbReference>
<organism evidence="3 4">
    <name type="scientific">Flavobacterium branchiophilum (strain FL-15)</name>
    <dbReference type="NCBI Taxonomy" id="1034807"/>
    <lineage>
        <taxon>Bacteria</taxon>
        <taxon>Pseudomonadati</taxon>
        <taxon>Bacteroidota</taxon>
        <taxon>Flavobacteriia</taxon>
        <taxon>Flavobacteriales</taxon>
        <taxon>Flavobacteriaceae</taxon>
        <taxon>Flavobacterium</taxon>
    </lineage>
</organism>
<dbReference type="KEGG" id="fbr:FBFL15_0949"/>
<dbReference type="InterPro" id="IPR016181">
    <property type="entry name" value="Acyl_CoA_acyltransferase"/>
</dbReference>
<keyword evidence="1" id="KW-0808">Transferase</keyword>